<evidence type="ECO:0000313" key="9">
    <source>
        <dbReference type="EMBL" id="KLV06525.1"/>
    </source>
</evidence>
<feature type="domain" description="RecX third three-helical" evidence="7">
    <location>
        <begin position="103"/>
        <end position="148"/>
    </location>
</feature>
<name>A0A0J1H442_9GAMM</name>
<dbReference type="PANTHER" id="PTHR33602">
    <property type="entry name" value="REGULATORY PROTEIN RECX FAMILY PROTEIN"/>
    <property type="match status" value="1"/>
</dbReference>
<feature type="domain" description="RecX second three-helical" evidence="6">
    <location>
        <begin position="57"/>
        <end position="97"/>
    </location>
</feature>
<organism evidence="9 10">
    <name type="scientific">Photobacterium ganghwense</name>
    <dbReference type="NCBI Taxonomy" id="320778"/>
    <lineage>
        <taxon>Bacteria</taxon>
        <taxon>Pseudomonadati</taxon>
        <taxon>Pseudomonadota</taxon>
        <taxon>Gammaproteobacteria</taxon>
        <taxon>Vibrionales</taxon>
        <taxon>Vibrionaceae</taxon>
        <taxon>Photobacterium</taxon>
    </lineage>
</organism>
<dbReference type="OrthoDB" id="7066780at2"/>
<dbReference type="Pfam" id="PF21982">
    <property type="entry name" value="RecX_HTH1"/>
    <property type="match status" value="1"/>
</dbReference>
<dbReference type="PANTHER" id="PTHR33602:SF1">
    <property type="entry name" value="REGULATORY PROTEIN RECX FAMILY PROTEIN"/>
    <property type="match status" value="1"/>
</dbReference>
<evidence type="ECO:0000256" key="3">
    <source>
        <dbReference type="ARBA" id="ARBA00018111"/>
    </source>
</evidence>
<dbReference type="InterPro" id="IPR036388">
    <property type="entry name" value="WH-like_DNA-bd_sf"/>
</dbReference>
<comment type="function">
    <text evidence="5">Modulates RecA activity.</text>
</comment>
<comment type="similarity">
    <text evidence="2 5">Belongs to the RecX family.</text>
</comment>
<keyword evidence="4 5" id="KW-0963">Cytoplasm</keyword>
<proteinExistence type="inferred from homology"/>
<dbReference type="InterPro" id="IPR053925">
    <property type="entry name" value="RecX_HTH_3rd"/>
</dbReference>
<dbReference type="AlphaFoldDB" id="A0A0J1H442"/>
<evidence type="ECO:0000259" key="6">
    <source>
        <dbReference type="Pfam" id="PF02631"/>
    </source>
</evidence>
<dbReference type="Gene3D" id="1.10.10.10">
    <property type="entry name" value="Winged helix-like DNA-binding domain superfamily/Winged helix DNA-binding domain"/>
    <property type="match status" value="3"/>
</dbReference>
<dbReference type="STRING" id="320778.ABT57_19140"/>
<comment type="caution">
    <text evidence="9">The sequence shown here is derived from an EMBL/GenBank/DDBJ whole genome shotgun (WGS) entry which is preliminary data.</text>
</comment>
<sequence length="154" mass="18103">MKSKQPPRQSAKEAAVGYLSRRDHAEKELRLKLKNRGYSGADIDEAVAFCQDYNWLDDARFAALMLRNGIAKGWGLMRIRQEMKMKGVHDAIVSQLLEQDEFDWFEHAREVAQRKFGGSPMDTPKEQARRFRFMQYRGFDFEQIKYALNAEEEY</sequence>
<evidence type="ECO:0000256" key="5">
    <source>
        <dbReference type="HAMAP-Rule" id="MF_01114"/>
    </source>
</evidence>
<protein>
    <recommendedName>
        <fullName evidence="3 5">Regulatory protein RecX</fullName>
    </recommendedName>
</protein>
<dbReference type="GO" id="GO:0006282">
    <property type="term" value="P:regulation of DNA repair"/>
    <property type="evidence" value="ECO:0007669"/>
    <property type="project" value="UniProtKB-UniRule"/>
</dbReference>
<dbReference type="Pfam" id="PF21981">
    <property type="entry name" value="RecX_HTH3"/>
    <property type="match status" value="1"/>
</dbReference>
<keyword evidence="10" id="KW-1185">Reference proteome</keyword>
<dbReference type="EMBL" id="LDOU01000021">
    <property type="protein sequence ID" value="KLV06525.1"/>
    <property type="molecule type" value="Genomic_DNA"/>
</dbReference>
<gene>
    <name evidence="5" type="primary">recX</name>
    <name evidence="9" type="ORF">ABT57_19140</name>
</gene>
<dbReference type="NCBIfam" id="NF001057">
    <property type="entry name" value="PRK00117.3-3"/>
    <property type="match status" value="1"/>
</dbReference>
<dbReference type="InterPro" id="IPR003783">
    <property type="entry name" value="Regulatory_RecX"/>
</dbReference>
<evidence type="ECO:0000259" key="7">
    <source>
        <dbReference type="Pfam" id="PF21981"/>
    </source>
</evidence>
<dbReference type="GO" id="GO:0005737">
    <property type="term" value="C:cytoplasm"/>
    <property type="evidence" value="ECO:0007669"/>
    <property type="project" value="UniProtKB-SubCell"/>
</dbReference>
<dbReference type="InterPro" id="IPR053924">
    <property type="entry name" value="RecX_HTH_2nd"/>
</dbReference>
<evidence type="ECO:0000256" key="2">
    <source>
        <dbReference type="ARBA" id="ARBA00009695"/>
    </source>
</evidence>
<reference evidence="9 10" key="1">
    <citation type="submission" date="2015-05" db="EMBL/GenBank/DDBJ databases">
        <title>Photobacterium galathea sp. nov.</title>
        <authorList>
            <person name="Machado H."/>
            <person name="Gram L."/>
        </authorList>
    </citation>
    <scope>NUCLEOTIDE SEQUENCE [LARGE SCALE GENOMIC DNA]</scope>
    <source>
        <strain evidence="9 10">DSM 22954</strain>
    </source>
</reference>
<dbReference type="InterPro" id="IPR053926">
    <property type="entry name" value="RecX_HTH_1st"/>
</dbReference>
<evidence type="ECO:0000259" key="8">
    <source>
        <dbReference type="Pfam" id="PF21982"/>
    </source>
</evidence>
<dbReference type="RefSeq" id="WP_047886872.1">
    <property type="nucleotide sequence ID" value="NZ_CP071325.1"/>
</dbReference>
<dbReference type="Proteomes" id="UP000035909">
    <property type="component" value="Unassembled WGS sequence"/>
</dbReference>
<feature type="domain" description="RecX first three-helical" evidence="8">
    <location>
        <begin position="11"/>
        <end position="50"/>
    </location>
</feature>
<accession>A0A0J1H442</accession>
<dbReference type="HAMAP" id="MF_01114">
    <property type="entry name" value="RecX"/>
    <property type="match status" value="1"/>
</dbReference>
<comment type="subcellular location">
    <subcellularLocation>
        <location evidence="1 5">Cytoplasm</location>
    </subcellularLocation>
</comment>
<dbReference type="Pfam" id="PF02631">
    <property type="entry name" value="RecX_HTH2"/>
    <property type="match status" value="1"/>
</dbReference>
<evidence type="ECO:0000313" key="10">
    <source>
        <dbReference type="Proteomes" id="UP000035909"/>
    </source>
</evidence>
<evidence type="ECO:0000256" key="4">
    <source>
        <dbReference type="ARBA" id="ARBA00022490"/>
    </source>
</evidence>
<dbReference type="PATRIC" id="fig|320778.3.peg.4151"/>
<evidence type="ECO:0000256" key="1">
    <source>
        <dbReference type="ARBA" id="ARBA00004496"/>
    </source>
</evidence>